<keyword evidence="3" id="KW-0539">Nucleus</keyword>
<dbReference type="SMART" id="SM00544">
    <property type="entry name" value="MA3"/>
    <property type="match status" value="1"/>
</dbReference>
<dbReference type="EMBL" id="MU004242">
    <property type="protein sequence ID" value="KAF2664553.1"/>
    <property type="molecule type" value="Genomic_DNA"/>
</dbReference>
<dbReference type="SUPFAM" id="SSF48371">
    <property type="entry name" value="ARM repeat"/>
    <property type="match status" value="1"/>
</dbReference>
<dbReference type="InterPro" id="IPR003891">
    <property type="entry name" value="Initiation_fac_eIF4g_MI"/>
</dbReference>
<evidence type="ECO:0000313" key="7">
    <source>
        <dbReference type="Proteomes" id="UP000799302"/>
    </source>
</evidence>
<comment type="similarity">
    <text evidence="2">Belongs to the CWC22 family.</text>
</comment>
<dbReference type="Gene3D" id="1.25.40.180">
    <property type="match status" value="1"/>
</dbReference>
<dbReference type="Pfam" id="PF02847">
    <property type="entry name" value="MA3"/>
    <property type="match status" value="1"/>
</dbReference>
<dbReference type="GO" id="GO:0005730">
    <property type="term" value="C:nucleolus"/>
    <property type="evidence" value="ECO:0007669"/>
    <property type="project" value="UniProtKB-SubCell"/>
</dbReference>
<dbReference type="AlphaFoldDB" id="A0A6A6TZX2"/>
<evidence type="ECO:0000256" key="2">
    <source>
        <dbReference type="ARBA" id="ARBA00006856"/>
    </source>
</evidence>
<feature type="compositionally biased region" description="Basic and acidic residues" evidence="4">
    <location>
        <begin position="34"/>
        <end position="48"/>
    </location>
</feature>
<feature type="compositionally biased region" description="Acidic residues" evidence="4">
    <location>
        <begin position="252"/>
        <end position="265"/>
    </location>
</feature>
<dbReference type="OrthoDB" id="361797at2759"/>
<accession>A0A6A6TZX2</accession>
<dbReference type="InterPro" id="IPR003890">
    <property type="entry name" value="MIF4G-like_typ-3"/>
</dbReference>
<organism evidence="6 7">
    <name type="scientific">Microthyrium microscopicum</name>
    <dbReference type="NCBI Taxonomy" id="703497"/>
    <lineage>
        <taxon>Eukaryota</taxon>
        <taxon>Fungi</taxon>
        <taxon>Dikarya</taxon>
        <taxon>Ascomycota</taxon>
        <taxon>Pezizomycotina</taxon>
        <taxon>Dothideomycetes</taxon>
        <taxon>Dothideomycetes incertae sedis</taxon>
        <taxon>Microthyriales</taxon>
        <taxon>Microthyriaceae</taxon>
        <taxon>Microthyrium</taxon>
    </lineage>
</organism>
<reference evidence="6" key="1">
    <citation type="journal article" date="2020" name="Stud. Mycol.">
        <title>101 Dothideomycetes genomes: a test case for predicting lifestyles and emergence of pathogens.</title>
        <authorList>
            <person name="Haridas S."/>
            <person name="Albert R."/>
            <person name="Binder M."/>
            <person name="Bloem J."/>
            <person name="Labutti K."/>
            <person name="Salamov A."/>
            <person name="Andreopoulos B."/>
            <person name="Baker S."/>
            <person name="Barry K."/>
            <person name="Bills G."/>
            <person name="Bluhm B."/>
            <person name="Cannon C."/>
            <person name="Castanera R."/>
            <person name="Culley D."/>
            <person name="Daum C."/>
            <person name="Ezra D."/>
            <person name="Gonzalez J."/>
            <person name="Henrissat B."/>
            <person name="Kuo A."/>
            <person name="Liang C."/>
            <person name="Lipzen A."/>
            <person name="Lutzoni F."/>
            <person name="Magnuson J."/>
            <person name="Mondo S."/>
            <person name="Nolan M."/>
            <person name="Ohm R."/>
            <person name="Pangilinan J."/>
            <person name="Park H.-J."/>
            <person name="Ramirez L."/>
            <person name="Alfaro M."/>
            <person name="Sun H."/>
            <person name="Tritt A."/>
            <person name="Yoshinaga Y."/>
            <person name="Zwiers L.-H."/>
            <person name="Turgeon B."/>
            <person name="Goodwin S."/>
            <person name="Spatafora J."/>
            <person name="Crous P."/>
            <person name="Grigoriev I."/>
        </authorList>
    </citation>
    <scope>NUCLEOTIDE SEQUENCE</scope>
    <source>
        <strain evidence="6">CBS 115976</strain>
    </source>
</reference>
<comment type="subcellular location">
    <subcellularLocation>
        <location evidence="1">Nucleus</location>
        <location evidence="1">Nucleolus</location>
    </subcellularLocation>
</comment>
<evidence type="ECO:0000259" key="5">
    <source>
        <dbReference type="PROSITE" id="PS51366"/>
    </source>
</evidence>
<dbReference type="SMART" id="SM00543">
    <property type="entry name" value="MIF4G"/>
    <property type="match status" value="1"/>
</dbReference>
<gene>
    <name evidence="6" type="ORF">BT63DRAFT_429313</name>
</gene>
<feature type="compositionally biased region" description="Basic and acidic residues" evidence="4">
    <location>
        <begin position="11"/>
        <end position="20"/>
    </location>
</feature>
<dbReference type="GO" id="GO:0003723">
    <property type="term" value="F:RNA binding"/>
    <property type="evidence" value="ECO:0007669"/>
    <property type="project" value="InterPro"/>
</dbReference>
<dbReference type="InterPro" id="IPR016024">
    <property type="entry name" value="ARM-type_fold"/>
</dbReference>
<evidence type="ECO:0000256" key="4">
    <source>
        <dbReference type="SAM" id="MobiDB-lite"/>
    </source>
</evidence>
<feature type="region of interest" description="Disordered" evidence="4">
    <location>
        <begin position="1"/>
        <end position="140"/>
    </location>
</feature>
<evidence type="ECO:0000256" key="3">
    <source>
        <dbReference type="ARBA" id="ARBA00023242"/>
    </source>
</evidence>
<evidence type="ECO:0000313" key="6">
    <source>
        <dbReference type="EMBL" id="KAF2664553.1"/>
    </source>
</evidence>
<protein>
    <recommendedName>
        <fullName evidence="5">MI domain-containing protein</fullName>
    </recommendedName>
</protein>
<dbReference type="InterPro" id="IPR050781">
    <property type="entry name" value="CWC22_splicing_factor"/>
</dbReference>
<feature type="region of interest" description="Disordered" evidence="4">
    <location>
        <begin position="201"/>
        <end position="295"/>
    </location>
</feature>
<dbReference type="GO" id="GO:0042274">
    <property type="term" value="P:ribosomal small subunit biogenesis"/>
    <property type="evidence" value="ECO:0007669"/>
    <property type="project" value="TreeGrafter"/>
</dbReference>
<dbReference type="PANTHER" id="PTHR18034:SF4">
    <property type="entry name" value="NUCLEOLAR MIF4G DOMAIN-CONTAINING PROTEIN 1"/>
    <property type="match status" value="1"/>
</dbReference>
<name>A0A6A6TZX2_9PEZI</name>
<feature type="compositionally biased region" description="Basic and acidic residues" evidence="4">
    <location>
        <begin position="266"/>
        <end position="275"/>
    </location>
</feature>
<sequence>MNRKNFGAPRLPKDLLDKVDPSGATHKNSKRSLPRKEQRKAARQEKKAARSQPKQYTKRPAVEIREDEEEDFIADPWAHENDDGSDEEDFPQPPKKRVKTTSDTKAIKGILKPAKPLDSTRSPSPPPRPSRAVRDALKQDDSEIAFLEKKLGIKNKKRPKAFSEDGLDELLDGIDDIMGLNEEKPGKNDDNEWLKSKRKRNQILEEHSDEDASEAETDLEEFDGFESEGDLDDEDDLDDDVVASDMDGSNGQDEEDPFDQSDEEIPPPKRVRENPYRAPVPESSAPVQKYIPPSLRGPAKDDQELIIRIKRQLQGLLNKLSENNMLSILKDLEGVLASNPRQHVICTLIDLLIGQVCDRTSHMDTFIILHAGFISAVYKMIGPHFGAQLLERIVGDFNRFYEVTKQKQDGSKETSNLIALLAEIYTFQVINCNLIFDLIRLLVIDLSELDTELLLKLIKNCGPQLRADDATALKDIVILVQKAVTAKGGESKLSVRTKFMIETISNLKNNRIKTIPGSGNSSEHVLRIKKNLKARNFKNTEPLGVGLKDIENATKGGKWWLVGASWNNETKSATDIAQNSDDEANDDYFATQSTDTSVDLLALAKQHRMNTDIRRSIFVTIMSSVDYKDCWMRLRRLHLSKTQQFEIPRVLVYCAGAEGTYNPYYRLVAKKLSSEHKMRKALQFNLWRTFRRCGEKDDLAEDSEGDDERGDETEDEIQLREIVSLARFFGELIAGASLPITVLKILNFVYLQDKTSSFLEVLLVTALQTIDRRCKSNEAESQAAVAQIFSKAKNAPQMVPGLQYFLTKSVQVSTLVSSRAEKAALTRTAGAAVDAMMLLDFAAADFDIDS</sequence>
<dbReference type="PROSITE" id="PS51366">
    <property type="entry name" value="MI"/>
    <property type="match status" value="1"/>
</dbReference>
<dbReference type="Pfam" id="PF02854">
    <property type="entry name" value="MIF4G"/>
    <property type="match status" value="1"/>
</dbReference>
<dbReference type="Proteomes" id="UP000799302">
    <property type="component" value="Unassembled WGS sequence"/>
</dbReference>
<keyword evidence="7" id="KW-1185">Reference proteome</keyword>
<feature type="compositionally biased region" description="Acidic residues" evidence="4">
    <location>
        <begin position="207"/>
        <end position="242"/>
    </location>
</feature>
<proteinExistence type="inferred from homology"/>
<feature type="domain" description="MI" evidence="5">
    <location>
        <begin position="612"/>
        <end position="748"/>
    </location>
</feature>
<evidence type="ECO:0000256" key="1">
    <source>
        <dbReference type="ARBA" id="ARBA00004604"/>
    </source>
</evidence>
<dbReference type="PANTHER" id="PTHR18034">
    <property type="entry name" value="CELL CYCLE CONTROL PROTEIN CWF22-RELATED"/>
    <property type="match status" value="1"/>
</dbReference>